<evidence type="ECO:0000256" key="1">
    <source>
        <dbReference type="SAM" id="Phobius"/>
    </source>
</evidence>
<reference evidence="3" key="1">
    <citation type="journal article" date="2006" name="PLoS Biol.">
        <title>Macronuclear genome sequence of the ciliate Tetrahymena thermophila, a model eukaryote.</title>
        <authorList>
            <person name="Eisen J.A."/>
            <person name="Coyne R.S."/>
            <person name="Wu M."/>
            <person name="Wu D."/>
            <person name="Thiagarajan M."/>
            <person name="Wortman J.R."/>
            <person name="Badger J.H."/>
            <person name="Ren Q."/>
            <person name="Amedeo P."/>
            <person name="Jones K.M."/>
            <person name="Tallon L.J."/>
            <person name="Delcher A.L."/>
            <person name="Salzberg S.L."/>
            <person name="Silva J.C."/>
            <person name="Haas B.J."/>
            <person name="Majoros W.H."/>
            <person name="Farzad M."/>
            <person name="Carlton J.M."/>
            <person name="Smith R.K. Jr."/>
            <person name="Garg J."/>
            <person name="Pearlman R.E."/>
            <person name="Karrer K.M."/>
            <person name="Sun L."/>
            <person name="Manning G."/>
            <person name="Elde N.C."/>
            <person name="Turkewitz A.P."/>
            <person name="Asai D.J."/>
            <person name="Wilkes D.E."/>
            <person name="Wang Y."/>
            <person name="Cai H."/>
            <person name="Collins K."/>
            <person name="Stewart B.A."/>
            <person name="Lee S.R."/>
            <person name="Wilamowska K."/>
            <person name="Weinberg Z."/>
            <person name="Ruzzo W.L."/>
            <person name="Wloga D."/>
            <person name="Gaertig J."/>
            <person name="Frankel J."/>
            <person name="Tsao C.-C."/>
            <person name="Gorovsky M.A."/>
            <person name="Keeling P.J."/>
            <person name="Waller R.F."/>
            <person name="Patron N.J."/>
            <person name="Cherry J.M."/>
            <person name="Stover N.A."/>
            <person name="Krieger C.J."/>
            <person name="del Toro C."/>
            <person name="Ryder H.F."/>
            <person name="Williamson S.C."/>
            <person name="Barbeau R.A."/>
            <person name="Hamilton E.P."/>
            <person name="Orias E."/>
        </authorList>
    </citation>
    <scope>NUCLEOTIDE SEQUENCE [LARGE SCALE GENOMIC DNA]</scope>
    <source>
        <strain evidence="3">SB210</strain>
    </source>
</reference>
<protein>
    <submittedName>
        <fullName evidence="2">Transmembrane protein, putative</fullName>
    </submittedName>
</protein>
<dbReference type="KEGG" id="tet:TTHERM_000160589"/>
<dbReference type="OrthoDB" id="297833at2759"/>
<evidence type="ECO:0000313" key="3">
    <source>
        <dbReference type="Proteomes" id="UP000009168"/>
    </source>
</evidence>
<dbReference type="PANTHER" id="PTHR31398">
    <property type="entry name" value="MEIOTIC NUCLEAR DIVISION PROTEIN 1 HOMOLOG"/>
    <property type="match status" value="1"/>
</dbReference>
<dbReference type="GO" id="GO:0007131">
    <property type="term" value="P:reciprocal meiotic recombination"/>
    <property type="evidence" value="ECO:0007669"/>
    <property type="project" value="TreeGrafter"/>
</dbReference>
<feature type="transmembrane region" description="Helical" evidence="1">
    <location>
        <begin position="26"/>
        <end position="48"/>
    </location>
</feature>
<keyword evidence="3" id="KW-1185">Reference proteome</keyword>
<sequence length="811" mass="94972">MLKIKQYIKEVDQFSNSIGLHMNNSFYYKTTFGGLITIFAYTFILLFFQSSISSFFEKEQVKVVTDSKYNPNPPISFLNPSRFMFAVQIYQKNFLTNPYFNITVIQKTQINEPSSSTKKIQQYEIQLEPCTLSHWELIDSYANFTELFLPYGLDYLCPTMDSVIFIEGMYGSKVFSYFEILVTPCVTPNDPKRKWNPICAPQEEVDAATTDKGNQGISFYHSNYVLNVDQSQKFFTPFINDRLFFTFVPHKMARNCDIYLQDISVVNDESIFFNHDFSLFKFPIQQNNDYREITELGRKDDTYVVLTIRLNPQVTQINRSYQKFTELLSKLGGLAHLVMASLAVVIKKYNLFQFTIELANKLYQSDYNFKIKSSKGKKNNKNSKKKYLQQDKQNCNENESNQNSQMNIQSFVIKDINNFSQLIQPQPVENQQNNQSYHTCLFKNTLQLESLNHVQINNISSKNKNGSQKLLINLNKNLDQNSANKQKIDIPSIQQEGGKKHKKCIQFFKCKKKQAKTKSDQQDHNSNEQISVFKYLIYYLLPRFKMFYREGTYVTQAIQLVNSDLDVLNIIKKTQQIDKLKNIIFDKHQKRLFDFAYRQKSQSIDEQIYPQAEINQFKPQSQQIFQNSNEFITKQDQLSQILYDSYSQVKNQLTKNHPFQNVNQRLIDHIDKEVLKEFQFKDACYTLNQTQSSSSQQPSHFPTQTVLQLNLTSQNGLQKKSNSDKRNYSFSQINLNANTSQNSQQKSNQIKKSIKSVSALTNNLEYKSQEFKQEKDFNKKQIPEENTEACQILIKLEKYQKDQKILKIQSK</sequence>
<name>W7XJU9_TETTS</name>
<dbReference type="GO" id="GO:0005634">
    <property type="term" value="C:nucleus"/>
    <property type="evidence" value="ECO:0007669"/>
    <property type="project" value="TreeGrafter"/>
</dbReference>
<keyword evidence="1" id="KW-1133">Transmembrane helix</keyword>
<evidence type="ECO:0000313" key="2">
    <source>
        <dbReference type="EMBL" id="EWS75966.1"/>
    </source>
</evidence>
<dbReference type="PANTHER" id="PTHR31398:SF0">
    <property type="entry name" value="MEIOTIC NUCLEAR DIVISION PROTEIN 1 HOMOLOG"/>
    <property type="match status" value="1"/>
</dbReference>
<dbReference type="RefSeq" id="XP_012651484.1">
    <property type="nucleotide sequence ID" value="XM_012796030.1"/>
</dbReference>
<dbReference type="AlphaFoldDB" id="W7XJU9"/>
<dbReference type="InParanoid" id="W7XJU9"/>
<keyword evidence="1 2" id="KW-0812">Transmembrane</keyword>
<gene>
    <name evidence="2" type="ORF">TTHERM_000160589</name>
</gene>
<organism evidence="2 3">
    <name type="scientific">Tetrahymena thermophila (strain SB210)</name>
    <dbReference type="NCBI Taxonomy" id="312017"/>
    <lineage>
        <taxon>Eukaryota</taxon>
        <taxon>Sar</taxon>
        <taxon>Alveolata</taxon>
        <taxon>Ciliophora</taxon>
        <taxon>Intramacronucleata</taxon>
        <taxon>Oligohymenophorea</taxon>
        <taxon>Hymenostomatida</taxon>
        <taxon>Tetrahymenina</taxon>
        <taxon>Tetrahymenidae</taxon>
        <taxon>Tetrahymena</taxon>
    </lineage>
</organism>
<dbReference type="GeneID" id="24437614"/>
<keyword evidence="1" id="KW-0472">Membrane</keyword>
<proteinExistence type="predicted"/>
<dbReference type="EMBL" id="GG662820">
    <property type="protein sequence ID" value="EWS75966.1"/>
    <property type="molecule type" value="Genomic_DNA"/>
</dbReference>
<accession>W7XJU9</accession>
<dbReference type="Proteomes" id="UP000009168">
    <property type="component" value="Unassembled WGS sequence"/>
</dbReference>